<accession>A0A0D0MWJ8</accession>
<evidence type="ECO:0000256" key="5">
    <source>
        <dbReference type="ARBA" id="ARBA00022989"/>
    </source>
</evidence>
<reference evidence="9 10" key="1">
    <citation type="submission" date="2014-12" db="EMBL/GenBank/DDBJ databases">
        <title>16Stimator: statistical estimation of ribosomal gene copy numbers from draft genome assemblies.</title>
        <authorList>
            <person name="Perisin M.A."/>
            <person name="Vetter M."/>
            <person name="Gilbert J.A."/>
            <person name="Bergelson J."/>
        </authorList>
    </citation>
    <scope>NUCLEOTIDE SEQUENCE [LARGE SCALE GENOMIC DNA]</scope>
    <source>
        <strain evidence="9 10">MEDvA23</strain>
    </source>
</reference>
<evidence type="ECO:0000313" key="10">
    <source>
        <dbReference type="Proteomes" id="UP000032067"/>
    </source>
</evidence>
<organism evidence="9 10">
    <name type="scientific">Variovorax paradoxus</name>
    <dbReference type="NCBI Taxonomy" id="34073"/>
    <lineage>
        <taxon>Bacteria</taxon>
        <taxon>Pseudomonadati</taxon>
        <taxon>Pseudomonadota</taxon>
        <taxon>Betaproteobacteria</taxon>
        <taxon>Burkholderiales</taxon>
        <taxon>Comamonadaceae</taxon>
        <taxon>Variovorax</taxon>
    </lineage>
</organism>
<feature type="transmembrane region" description="Helical" evidence="7">
    <location>
        <begin position="6"/>
        <end position="33"/>
    </location>
</feature>
<comment type="similarity">
    <text evidence="7">Belongs to the TRAP transporter large permease family.</text>
</comment>
<comment type="subunit">
    <text evidence="7">The complex comprises the extracytoplasmic solute receptor protein and the two transmembrane proteins.</text>
</comment>
<feature type="transmembrane region" description="Helical" evidence="7">
    <location>
        <begin position="54"/>
        <end position="73"/>
    </location>
</feature>
<protein>
    <recommendedName>
        <fullName evidence="7">TRAP transporter large permease protein</fullName>
    </recommendedName>
</protein>
<dbReference type="PANTHER" id="PTHR33362">
    <property type="entry name" value="SIALIC ACID TRAP TRANSPORTER PERMEASE PROTEIN SIAT-RELATED"/>
    <property type="match status" value="1"/>
</dbReference>
<dbReference type="Pfam" id="PF06808">
    <property type="entry name" value="DctM"/>
    <property type="match status" value="1"/>
</dbReference>
<dbReference type="GO" id="GO:0005886">
    <property type="term" value="C:plasma membrane"/>
    <property type="evidence" value="ECO:0007669"/>
    <property type="project" value="UniProtKB-SubCell"/>
</dbReference>
<comment type="caution">
    <text evidence="9">The sequence shown here is derived from an EMBL/GenBank/DDBJ whole genome shotgun (WGS) entry which is preliminary data.</text>
</comment>
<dbReference type="PANTHER" id="PTHR33362:SF4">
    <property type="entry name" value="2,3-DIKETO-L-GULONATE TRAP TRANSPORTER LARGE PERMEASE PROTEIN YIAN"/>
    <property type="match status" value="1"/>
</dbReference>
<keyword evidence="4 7" id="KW-0812">Transmembrane</keyword>
<dbReference type="NCBIfam" id="TIGR00786">
    <property type="entry name" value="dctM"/>
    <property type="match status" value="1"/>
</dbReference>
<dbReference type="EMBL" id="JXQQ01000010">
    <property type="protein sequence ID" value="KIQ35299.1"/>
    <property type="molecule type" value="Genomic_DNA"/>
</dbReference>
<dbReference type="RefSeq" id="WP_042577703.1">
    <property type="nucleotide sequence ID" value="NZ_JXQQ01000010.1"/>
</dbReference>
<feature type="transmembrane region" description="Helical" evidence="7">
    <location>
        <begin position="277"/>
        <end position="301"/>
    </location>
</feature>
<keyword evidence="7" id="KW-0813">Transport</keyword>
<keyword evidence="6 7" id="KW-0472">Membrane</keyword>
<name>A0A0D0MWJ8_VARPD</name>
<comment type="function">
    <text evidence="7">Part of the tripartite ATP-independent periplasmic (TRAP) transport system.</text>
</comment>
<dbReference type="InterPro" id="IPR010656">
    <property type="entry name" value="DctM"/>
</dbReference>
<feature type="transmembrane region" description="Helical" evidence="7">
    <location>
        <begin position="170"/>
        <end position="192"/>
    </location>
</feature>
<dbReference type="InterPro" id="IPR004681">
    <property type="entry name" value="TRAP_DctM"/>
</dbReference>
<feature type="transmembrane region" description="Helical" evidence="7">
    <location>
        <begin position="313"/>
        <end position="343"/>
    </location>
</feature>
<dbReference type="OrthoDB" id="9777699at2"/>
<dbReference type="PIRSF" id="PIRSF006066">
    <property type="entry name" value="HI0050"/>
    <property type="match status" value="1"/>
</dbReference>
<keyword evidence="2" id="KW-1003">Cell membrane</keyword>
<feature type="transmembrane region" description="Helical" evidence="7">
    <location>
        <begin position="240"/>
        <end position="256"/>
    </location>
</feature>
<keyword evidence="5 7" id="KW-1133">Transmembrane helix</keyword>
<evidence type="ECO:0000256" key="1">
    <source>
        <dbReference type="ARBA" id="ARBA00004429"/>
    </source>
</evidence>
<feature type="transmembrane region" description="Helical" evidence="7">
    <location>
        <begin position="93"/>
        <end position="124"/>
    </location>
</feature>
<keyword evidence="3 7" id="KW-0997">Cell inner membrane</keyword>
<evidence type="ECO:0000256" key="2">
    <source>
        <dbReference type="ARBA" id="ARBA00022475"/>
    </source>
</evidence>
<sequence length="425" mass="45169">MTIVVFITSLLGAMAFGMPIAFALLVCGVALMVHLGSFDTQILAQNMLEGVNNYPLMAVPFFMLAGELMNAGGLSSRIVKVADAMVGHVRGGLGYVAIIAATVVASISGSAVADTAAVAALLIPMMRNAGYNVPRAAGLIAAGGIIAPVIPPSIAIVVFGVVAQVSITKLFLAGLFPGIMMALTLTATWWLCAKKERNVAVRRFDVRELLRCLLDGIWALVLPIVIIGGMKFGVFTPTEAAVVAVVYAFVVGRFVYRELHFKRMPELVLSAAKTSSTVLFLVACALVSAWLITIANIPAQVTELLEPFVDNKILLMFVIMVLVIIVGTALDLMPTVLIMTPILMPVITKAGIDPVYFGVMFIMNNAIGLLTPPVGTVLNVVAGTARVSLDSVIQGVWPFLLSLTALMFLFVLFPQLILVPASWLR</sequence>
<evidence type="ECO:0000256" key="4">
    <source>
        <dbReference type="ARBA" id="ARBA00022692"/>
    </source>
</evidence>
<dbReference type="GO" id="GO:0022857">
    <property type="term" value="F:transmembrane transporter activity"/>
    <property type="evidence" value="ECO:0007669"/>
    <property type="project" value="UniProtKB-UniRule"/>
</dbReference>
<feature type="transmembrane region" description="Helical" evidence="7">
    <location>
        <begin position="136"/>
        <end position="164"/>
    </location>
</feature>
<comment type="subcellular location">
    <subcellularLocation>
        <location evidence="1 7">Cell inner membrane</location>
        <topology evidence="1 7">Multi-pass membrane protein</topology>
    </subcellularLocation>
</comment>
<feature type="transmembrane region" description="Helical" evidence="7">
    <location>
        <begin position="213"/>
        <end position="234"/>
    </location>
</feature>
<dbReference type="AlphaFoldDB" id="A0A0D0MWJ8"/>
<feature type="domain" description="TRAP C4-dicarboxylate transport system permease DctM subunit" evidence="8">
    <location>
        <begin position="8"/>
        <end position="416"/>
    </location>
</feature>
<feature type="transmembrane region" description="Helical" evidence="7">
    <location>
        <begin position="395"/>
        <end position="419"/>
    </location>
</feature>
<evidence type="ECO:0000256" key="7">
    <source>
        <dbReference type="RuleBase" id="RU369079"/>
    </source>
</evidence>
<evidence type="ECO:0000256" key="3">
    <source>
        <dbReference type="ARBA" id="ARBA00022519"/>
    </source>
</evidence>
<gene>
    <name evidence="9" type="ORF">RT97_05175</name>
</gene>
<feature type="transmembrane region" description="Helical" evidence="7">
    <location>
        <begin position="355"/>
        <end position="375"/>
    </location>
</feature>
<proteinExistence type="inferred from homology"/>
<evidence type="ECO:0000256" key="6">
    <source>
        <dbReference type="ARBA" id="ARBA00023136"/>
    </source>
</evidence>
<evidence type="ECO:0000313" key="9">
    <source>
        <dbReference type="EMBL" id="KIQ35299.1"/>
    </source>
</evidence>
<evidence type="ECO:0000259" key="8">
    <source>
        <dbReference type="Pfam" id="PF06808"/>
    </source>
</evidence>
<dbReference type="Proteomes" id="UP000032067">
    <property type="component" value="Unassembled WGS sequence"/>
</dbReference>